<gene>
    <name evidence="2" type="ORF">V9T40_004346</name>
</gene>
<accession>A0AAN9U3B5</accession>
<sequence length="150" mass="16311">MFEQNKSAAADSVATVSQTENVAAKDVKKSPIVSKSARTVEIKPANPLPKVNKVEMKKKADSLSSVIQLKKSNPSLTVSKIAKVESQITKSVGCSSSSTSNSRIKIKTESIDNCDNLSIKTEKTEPVSFVRNNFVENLKKNLSLAMNRKL</sequence>
<name>A0AAN9U3B5_9HEMI</name>
<feature type="region of interest" description="Disordered" evidence="1">
    <location>
        <begin position="1"/>
        <end position="30"/>
    </location>
</feature>
<keyword evidence="3" id="KW-1185">Reference proteome</keyword>
<dbReference type="Proteomes" id="UP001367676">
    <property type="component" value="Unassembled WGS sequence"/>
</dbReference>
<dbReference type="AlphaFoldDB" id="A0AAN9U3B5"/>
<comment type="caution">
    <text evidence="2">The sequence shown here is derived from an EMBL/GenBank/DDBJ whole genome shotgun (WGS) entry which is preliminary data.</text>
</comment>
<evidence type="ECO:0000313" key="3">
    <source>
        <dbReference type="Proteomes" id="UP001367676"/>
    </source>
</evidence>
<protein>
    <submittedName>
        <fullName evidence="2">Uncharacterized protein</fullName>
    </submittedName>
</protein>
<evidence type="ECO:0000256" key="1">
    <source>
        <dbReference type="SAM" id="MobiDB-lite"/>
    </source>
</evidence>
<reference evidence="2 3" key="1">
    <citation type="submission" date="2024-03" db="EMBL/GenBank/DDBJ databases">
        <title>Adaptation during the transition from Ophiocordyceps entomopathogen to insect associate is accompanied by gene loss and intensified selection.</title>
        <authorList>
            <person name="Ward C.M."/>
            <person name="Onetto C.A."/>
            <person name="Borneman A.R."/>
        </authorList>
    </citation>
    <scope>NUCLEOTIDE SEQUENCE [LARGE SCALE GENOMIC DNA]</scope>
    <source>
        <strain evidence="2">AWRI1</strain>
        <tissue evidence="2">Single Adult Female</tissue>
    </source>
</reference>
<organism evidence="2 3">
    <name type="scientific">Parthenolecanium corni</name>
    <dbReference type="NCBI Taxonomy" id="536013"/>
    <lineage>
        <taxon>Eukaryota</taxon>
        <taxon>Metazoa</taxon>
        <taxon>Ecdysozoa</taxon>
        <taxon>Arthropoda</taxon>
        <taxon>Hexapoda</taxon>
        <taxon>Insecta</taxon>
        <taxon>Pterygota</taxon>
        <taxon>Neoptera</taxon>
        <taxon>Paraneoptera</taxon>
        <taxon>Hemiptera</taxon>
        <taxon>Sternorrhyncha</taxon>
        <taxon>Coccoidea</taxon>
        <taxon>Coccidae</taxon>
        <taxon>Parthenolecanium</taxon>
    </lineage>
</organism>
<evidence type="ECO:0000313" key="2">
    <source>
        <dbReference type="EMBL" id="KAK7604073.1"/>
    </source>
</evidence>
<dbReference type="EMBL" id="JBBCAQ010000004">
    <property type="protein sequence ID" value="KAK7604073.1"/>
    <property type="molecule type" value="Genomic_DNA"/>
</dbReference>
<proteinExistence type="predicted"/>